<feature type="transmembrane region" description="Helical" evidence="1">
    <location>
        <begin position="12"/>
        <end position="29"/>
    </location>
</feature>
<keyword evidence="1" id="KW-1133">Transmembrane helix</keyword>
<sequence length="99" mass="10826">MTMWSADFWNGLGVVGVVLIVGFLFLLSLQRGWLVLGIHHREVVEGLRRENAAYVQRAKQDAEAIAEFGKADAKRAFNEDGVAKILAALRETITTGGGQ</sequence>
<organism evidence="2 3">
    <name type="scientific">Mycobacterium phage Zapner</name>
    <dbReference type="NCBI Taxonomy" id="1486474"/>
    <lineage>
        <taxon>Viruses</taxon>
        <taxon>Duplodnaviria</taxon>
        <taxon>Heunggongvirae</taxon>
        <taxon>Uroviricota</taxon>
        <taxon>Caudoviricetes</taxon>
        <taxon>Gracegardnervirinae</taxon>
        <taxon>Avanivirus</taxon>
        <taxon>Avanivirus zapner</taxon>
    </lineage>
</organism>
<dbReference type="KEGG" id="vg:60335545"/>
<keyword evidence="1" id="KW-0812">Transmembrane</keyword>
<dbReference type="GeneID" id="60335545"/>
<proteinExistence type="predicted"/>
<dbReference type="RefSeq" id="YP_009963957.1">
    <property type="nucleotide sequence ID" value="NC_051724.1"/>
</dbReference>
<gene>
    <name evidence="2" type="primary">40</name>
    <name evidence="2" type="ORF">PBI_ZAPNER_40</name>
</gene>
<keyword evidence="3" id="KW-1185">Reference proteome</keyword>
<dbReference type="EMBL" id="KJ567041">
    <property type="protein sequence ID" value="AHZ95494.1"/>
    <property type="molecule type" value="Genomic_DNA"/>
</dbReference>
<accession>A0A059VKR4</accession>
<evidence type="ECO:0000256" key="1">
    <source>
        <dbReference type="SAM" id="Phobius"/>
    </source>
</evidence>
<reference evidence="2 3" key="1">
    <citation type="submission" date="2014-03" db="EMBL/GenBank/DDBJ databases">
        <authorList>
            <person name="Kramer Z.J."/>
            <person name="Fasoranti T.O."/>
            <person name="Abrahim M.R."/>
            <person name="Adkins N.L."/>
            <person name="Burke K.A."/>
            <person name="Churilla B.M."/>
            <person name="Cohen K.L."/>
            <person name="Colicchio M.A."/>
            <person name="Genkil J.S."/>
            <person name="Prout A.K."/>
            <person name="Schafer C.E."/>
            <person name="Schwarz A.G."/>
            <person name="Tish M."/>
            <person name="Vispute N."/>
            <person name="Wilkes K.E."/>
            <person name="Williams C.R."/>
            <person name="Xiao X."/>
            <person name="Yoder B.A."/>
            <person name="Yu V.J."/>
            <person name="Lapin J.S."/>
            <person name="Ott C.T."/>
            <person name="Walburn T.D."/>
            <person name="Bradley K.W."/>
            <person name="Clarke D.Q."/>
            <person name="Lewis M.F."/>
            <person name="Barker L.P."/>
            <person name="Bailey C."/>
            <person name="Asai D.J."/>
            <person name="Bowman C.A."/>
            <person name="Russell D.A."/>
            <person name="Pope W.H."/>
            <person name="Jacobs-Sera D."/>
            <person name="Hendrix R.W."/>
            <person name="Hatfull G.F."/>
        </authorList>
    </citation>
    <scope>NUCLEOTIDE SEQUENCE [LARGE SCALE GENOMIC DNA]</scope>
</reference>
<name>A0A059VKR4_9CAUD</name>
<evidence type="ECO:0000313" key="2">
    <source>
        <dbReference type="EMBL" id="AHZ95494.1"/>
    </source>
</evidence>
<evidence type="ECO:0000313" key="3">
    <source>
        <dbReference type="Proteomes" id="UP000221944"/>
    </source>
</evidence>
<protein>
    <submittedName>
        <fullName evidence="2">Uncharacterized protein</fullName>
    </submittedName>
</protein>
<keyword evidence="1" id="KW-0472">Membrane</keyword>
<dbReference type="Proteomes" id="UP000221944">
    <property type="component" value="Segment"/>
</dbReference>